<feature type="transmembrane region" description="Helical" evidence="9">
    <location>
        <begin position="295"/>
        <end position="316"/>
    </location>
</feature>
<dbReference type="PANTHER" id="PTHR23294:SF0">
    <property type="entry name" value="UNC93-LIKE PROTEIN MFSD11"/>
    <property type="match status" value="1"/>
</dbReference>
<evidence type="ECO:0000256" key="5">
    <source>
        <dbReference type="ARBA" id="ARBA00023136"/>
    </source>
</evidence>
<sequence length="436" mass="48268">MKFPKKETLNILQLGLGMMLVFFAFISQAFIVETVLENRHDSDPSISKHAGYYSQTIVYGMFLFGNLLAPPVISFIGLRLAFIFGSLPYVLYMVGFLFLNSYYLYASAAFEGLMAGLLWTSVGQYLASNSNERTISRNSNMMWMLYMSSMIFGGGFLIAVFGSKPDKNISMGTTRVLYGTFASVCFVGVITLGLLRQKTPGKNAAKANHLQEMSKVIKMLQTQDHWWIAIPSAFTGIENSFTSGVYPTALSFTKNFSINTNQLMGLNVMATGTGQLCAALLFASIGKWSDRAGRWYSMWVGTVVSLICYGLITVNLPAIASYEKTYDKPLLSNPSVVIGLICGFMLGFNDCCVNTQIYALISVRYVGRTGPAFALSKFWHALFTAICMFYGSVASLYIQLAILAVGTILSSLSFTYVERKMLNQRKRLPTITIDFC</sequence>
<dbReference type="Proteomes" id="UP000887575">
    <property type="component" value="Unassembled WGS sequence"/>
</dbReference>
<feature type="transmembrane region" description="Helical" evidence="9">
    <location>
        <begin position="12"/>
        <end position="32"/>
    </location>
</feature>
<keyword evidence="4 9" id="KW-1133">Transmembrane helix</keyword>
<feature type="transmembrane region" description="Helical" evidence="9">
    <location>
        <begin position="76"/>
        <end position="96"/>
    </location>
</feature>
<dbReference type="InterPro" id="IPR051617">
    <property type="entry name" value="UNC-93-like_regulator"/>
</dbReference>
<proteinExistence type="inferred from homology"/>
<feature type="transmembrane region" description="Helical" evidence="9">
    <location>
        <begin position="102"/>
        <end position="122"/>
    </location>
</feature>
<evidence type="ECO:0000256" key="9">
    <source>
        <dbReference type="SAM" id="Phobius"/>
    </source>
</evidence>
<protein>
    <recommendedName>
        <fullName evidence="7">UNC93-like protein MFSD11</fullName>
    </recommendedName>
    <alternativeName>
        <fullName evidence="8">Major facilitator superfamily domain-containing protein 11</fullName>
    </alternativeName>
</protein>
<feature type="transmembrane region" description="Helical" evidence="9">
    <location>
        <begin position="266"/>
        <end position="283"/>
    </location>
</feature>
<dbReference type="WBParaSite" id="MBELARI_LOCUS883">
    <property type="protein sequence ID" value="MBELARI_LOCUS883"/>
    <property type="gene ID" value="MBELARI_LOCUS883"/>
</dbReference>
<reference evidence="11" key="1">
    <citation type="submission" date="2024-02" db="UniProtKB">
        <authorList>
            <consortium name="WormBaseParasite"/>
        </authorList>
    </citation>
    <scope>IDENTIFICATION</scope>
</reference>
<comment type="subcellular location">
    <subcellularLocation>
        <location evidence="1">Membrane</location>
        <topology evidence="1">Multi-pass membrane protein</topology>
    </subcellularLocation>
</comment>
<evidence type="ECO:0000256" key="4">
    <source>
        <dbReference type="ARBA" id="ARBA00022989"/>
    </source>
</evidence>
<name>A0AAF3JBR9_9BILA</name>
<comment type="similarity">
    <text evidence="2">Belongs to the unc-93 family.</text>
</comment>
<organism evidence="10 11">
    <name type="scientific">Mesorhabditis belari</name>
    <dbReference type="NCBI Taxonomy" id="2138241"/>
    <lineage>
        <taxon>Eukaryota</taxon>
        <taxon>Metazoa</taxon>
        <taxon>Ecdysozoa</taxon>
        <taxon>Nematoda</taxon>
        <taxon>Chromadorea</taxon>
        <taxon>Rhabditida</taxon>
        <taxon>Rhabditina</taxon>
        <taxon>Rhabditomorpha</taxon>
        <taxon>Rhabditoidea</taxon>
        <taxon>Rhabditidae</taxon>
        <taxon>Mesorhabditinae</taxon>
        <taxon>Mesorhabditis</taxon>
    </lineage>
</organism>
<dbReference type="Pfam" id="PF05978">
    <property type="entry name" value="UNC-93"/>
    <property type="match status" value="1"/>
</dbReference>
<feature type="transmembrane region" description="Helical" evidence="9">
    <location>
        <begin position="336"/>
        <end position="360"/>
    </location>
</feature>
<feature type="transmembrane region" description="Helical" evidence="9">
    <location>
        <begin position="175"/>
        <end position="195"/>
    </location>
</feature>
<keyword evidence="6" id="KW-0325">Glycoprotein</keyword>
<evidence type="ECO:0000256" key="8">
    <source>
        <dbReference type="ARBA" id="ARBA00041910"/>
    </source>
</evidence>
<keyword evidence="10" id="KW-1185">Reference proteome</keyword>
<dbReference type="SUPFAM" id="SSF103473">
    <property type="entry name" value="MFS general substrate transporter"/>
    <property type="match status" value="1"/>
</dbReference>
<evidence type="ECO:0000256" key="3">
    <source>
        <dbReference type="ARBA" id="ARBA00022692"/>
    </source>
</evidence>
<feature type="transmembrane region" description="Helical" evidence="9">
    <location>
        <begin position="397"/>
        <end position="417"/>
    </location>
</feature>
<dbReference type="Gene3D" id="1.20.1250.20">
    <property type="entry name" value="MFS general substrate transporter like domains"/>
    <property type="match status" value="1"/>
</dbReference>
<keyword evidence="3 9" id="KW-0812">Transmembrane</keyword>
<evidence type="ECO:0000313" key="10">
    <source>
        <dbReference type="Proteomes" id="UP000887575"/>
    </source>
</evidence>
<dbReference type="AlphaFoldDB" id="A0AAF3JBR9"/>
<evidence type="ECO:0000256" key="7">
    <source>
        <dbReference type="ARBA" id="ARBA00040302"/>
    </source>
</evidence>
<dbReference type="GO" id="GO:0016020">
    <property type="term" value="C:membrane"/>
    <property type="evidence" value="ECO:0007669"/>
    <property type="project" value="UniProtKB-SubCell"/>
</dbReference>
<dbReference type="InterPro" id="IPR036259">
    <property type="entry name" value="MFS_trans_sf"/>
</dbReference>
<evidence type="ECO:0000256" key="2">
    <source>
        <dbReference type="ARBA" id="ARBA00009172"/>
    </source>
</evidence>
<evidence type="ECO:0000256" key="1">
    <source>
        <dbReference type="ARBA" id="ARBA00004141"/>
    </source>
</evidence>
<keyword evidence="5 9" id="KW-0472">Membrane</keyword>
<evidence type="ECO:0000313" key="11">
    <source>
        <dbReference type="WBParaSite" id="MBELARI_LOCUS883"/>
    </source>
</evidence>
<accession>A0AAF3JBR9</accession>
<dbReference type="PANTHER" id="PTHR23294">
    <property type="entry name" value="ET TRANSLATION PRODUCT-RELATED"/>
    <property type="match status" value="1"/>
</dbReference>
<evidence type="ECO:0000256" key="6">
    <source>
        <dbReference type="ARBA" id="ARBA00023180"/>
    </source>
</evidence>
<feature type="transmembrane region" description="Helical" evidence="9">
    <location>
        <begin position="143"/>
        <end position="163"/>
    </location>
</feature>
<dbReference type="InterPro" id="IPR010291">
    <property type="entry name" value="Ion_channel_UNC-93"/>
</dbReference>
<feature type="transmembrane region" description="Helical" evidence="9">
    <location>
        <begin position="52"/>
        <end position="69"/>
    </location>
</feature>